<dbReference type="PROSITE" id="PS00107">
    <property type="entry name" value="PROTEIN_KINASE_ATP"/>
    <property type="match status" value="1"/>
</dbReference>
<evidence type="ECO:0000256" key="2">
    <source>
        <dbReference type="ARBA" id="ARBA00022679"/>
    </source>
</evidence>
<dbReference type="GO" id="GO:0005634">
    <property type="term" value="C:nucleus"/>
    <property type="evidence" value="ECO:0007669"/>
    <property type="project" value="TreeGrafter"/>
</dbReference>
<dbReference type="Gene3D" id="1.10.510.10">
    <property type="entry name" value="Transferase(Phosphotransferase) domain 1"/>
    <property type="match status" value="1"/>
</dbReference>
<accession>A0A0C3RTN9</accession>
<dbReference type="Pfam" id="PF00069">
    <property type="entry name" value="Pkinase"/>
    <property type="match status" value="1"/>
</dbReference>
<evidence type="ECO:0000256" key="7">
    <source>
        <dbReference type="RuleBase" id="RU000304"/>
    </source>
</evidence>
<dbReference type="InterPro" id="IPR000719">
    <property type="entry name" value="Prot_kinase_dom"/>
</dbReference>
<proteinExistence type="inferred from homology"/>
<evidence type="ECO:0000313" key="11">
    <source>
        <dbReference type="Proteomes" id="UP000053257"/>
    </source>
</evidence>
<comment type="similarity">
    <text evidence="7">Belongs to the protein kinase superfamily.</text>
</comment>
<dbReference type="GO" id="GO:0004674">
    <property type="term" value="F:protein serine/threonine kinase activity"/>
    <property type="evidence" value="ECO:0007669"/>
    <property type="project" value="UniProtKB-KW"/>
</dbReference>
<organism evidence="10 11">
    <name type="scientific">Phlebiopsis gigantea (strain 11061_1 CR5-6)</name>
    <name type="common">White-rot fungus</name>
    <name type="synonym">Peniophora gigantea</name>
    <dbReference type="NCBI Taxonomy" id="745531"/>
    <lineage>
        <taxon>Eukaryota</taxon>
        <taxon>Fungi</taxon>
        <taxon>Dikarya</taxon>
        <taxon>Basidiomycota</taxon>
        <taxon>Agaricomycotina</taxon>
        <taxon>Agaricomycetes</taxon>
        <taxon>Polyporales</taxon>
        <taxon>Phanerochaetaceae</taxon>
        <taxon>Phlebiopsis</taxon>
    </lineage>
</organism>
<dbReference type="InterPro" id="IPR017441">
    <property type="entry name" value="Protein_kinase_ATP_BS"/>
</dbReference>
<dbReference type="SUPFAM" id="SSF56112">
    <property type="entry name" value="Protein kinase-like (PK-like)"/>
    <property type="match status" value="1"/>
</dbReference>
<evidence type="ECO:0000256" key="8">
    <source>
        <dbReference type="SAM" id="MobiDB-lite"/>
    </source>
</evidence>
<evidence type="ECO:0000313" key="10">
    <source>
        <dbReference type="EMBL" id="KIP04126.1"/>
    </source>
</evidence>
<dbReference type="InterPro" id="IPR051175">
    <property type="entry name" value="CLK_kinases"/>
</dbReference>
<gene>
    <name evidence="10" type="ORF">PHLGIDRAFT_129704</name>
</gene>
<protein>
    <recommendedName>
        <fullName evidence="9">Protein kinase domain-containing protein</fullName>
    </recommendedName>
</protein>
<evidence type="ECO:0000256" key="6">
    <source>
        <dbReference type="PROSITE-ProRule" id="PRU10141"/>
    </source>
</evidence>
<evidence type="ECO:0000256" key="1">
    <source>
        <dbReference type="ARBA" id="ARBA00022527"/>
    </source>
</evidence>
<dbReference type="AlphaFoldDB" id="A0A0C3RTN9"/>
<evidence type="ECO:0000256" key="3">
    <source>
        <dbReference type="ARBA" id="ARBA00022741"/>
    </source>
</evidence>
<evidence type="ECO:0000256" key="5">
    <source>
        <dbReference type="ARBA" id="ARBA00022840"/>
    </source>
</evidence>
<feature type="domain" description="Protein kinase" evidence="9">
    <location>
        <begin position="50"/>
        <end position="376"/>
    </location>
</feature>
<keyword evidence="4" id="KW-0418">Kinase</keyword>
<dbReference type="Gene3D" id="3.30.200.20">
    <property type="entry name" value="Phosphorylase Kinase, domain 1"/>
    <property type="match status" value="1"/>
</dbReference>
<dbReference type="PANTHER" id="PTHR45646">
    <property type="entry name" value="SERINE/THREONINE-PROTEIN KINASE DOA-RELATED"/>
    <property type="match status" value="1"/>
</dbReference>
<dbReference type="PROSITE" id="PS00108">
    <property type="entry name" value="PROTEIN_KINASE_ST"/>
    <property type="match status" value="1"/>
</dbReference>
<dbReference type="InterPro" id="IPR008271">
    <property type="entry name" value="Ser/Thr_kinase_AS"/>
</dbReference>
<dbReference type="PANTHER" id="PTHR45646:SF11">
    <property type="entry name" value="SERINE_THREONINE-PROTEIN KINASE DOA"/>
    <property type="match status" value="1"/>
</dbReference>
<dbReference type="STRING" id="745531.A0A0C3RTN9"/>
<feature type="binding site" evidence="6">
    <location>
        <position position="85"/>
    </location>
    <ligand>
        <name>ATP</name>
        <dbReference type="ChEBI" id="CHEBI:30616"/>
    </ligand>
</feature>
<dbReference type="InterPro" id="IPR011009">
    <property type="entry name" value="Kinase-like_dom_sf"/>
</dbReference>
<keyword evidence="2" id="KW-0808">Transferase</keyword>
<dbReference type="EMBL" id="KN840585">
    <property type="protein sequence ID" value="KIP04126.1"/>
    <property type="molecule type" value="Genomic_DNA"/>
</dbReference>
<feature type="non-terminal residue" evidence="10">
    <location>
        <position position="376"/>
    </location>
</feature>
<name>A0A0C3RTN9_PHLG1</name>
<keyword evidence="3 6" id="KW-0547">Nucleotide-binding</keyword>
<dbReference type="HOGENOM" id="CLU_000288_81_13_1"/>
<sequence length="376" mass="41989">MGNVLSYVNPAKYLSHSRESPVDTPQTDSELSENPDFYPAQRNEELNGRYKPVQKLGGGVYSEIYLATDSGGRSAAPTTTYRALKILTRDATEECRAGTMLEPEIMREISADEVNGLSPHLHDSFGIPEYEGGPAAHICMVMDVHGMDLATFRRTSPTKALPSHTVRIVLRQVAEAVAHVHKLGIVHTDIKPDNILFHTWMSAEDITEWLRSEPRKFGESHPLPNPPSMKWDSGIEQAKNIKVLVADFGQAQRVGRPPTVDTFSAFSLRAPEVILRSGFTQAIDIWAIGCIAFEMLVGRWLFHPVDGGDDWSLEDDHLAKMLEFTGEQFPASMLPGGSPTSLASKYFDDQGLHLLEYLLGCWNFKPRMWEWNLPNV</sequence>
<keyword evidence="1 7" id="KW-0723">Serine/threonine-protein kinase</keyword>
<dbReference type="PROSITE" id="PS50011">
    <property type="entry name" value="PROTEIN_KINASE_DOM"/>
    <property type="match status" value="1"/>
</dbReference>
<keyword evidence="11" id="KW-1185">Reference proteome</keyword>
<feature type="region of interest" description="Disordered" evidence="8">
    <location>
        <begin position="15"/>
        <end position="42"/>
    </location>
</feature>
<evidence type="ECO:0000256" key="4">
    <source>
        <dbReference type="ARBA" id="ARBA00022777"/>
    </source>
</evidence>
<keyword evidence="5 6" id="KW-0067">ATP-binding</keyword>
<dbReference type="OrthoDB" id="5979581at2759"/>
<dbReference type="GO" id="GO:0005524">
    <property type="term" value="F:ATP binding"/>
    <property type="evidence" value="ECO:0007669"/>
    <property type="project" value="UniProtKB-UniRule"/>
</dbReference>
<reference evidence="10 11" key="1">
    <citation type="journal article" date="2014" name="PLoS Genet.">
        <title>Analysis of the Phlebiopsis gigantea genome, transcriptome and secretome provides insight into its pioneer colonization strategies of wood.</title>
        <authorList>
            <person name="Hori C."/>
            <person name="Ishida T."/>
            <person name="Igarashi K."/>
            <person name="Samejima M."/>
            <person name="Suzuki H."/>
            <person name="Master E."/>
            <person name="Ferreira P."/>
            <person name="Ruiz-Duenas F.J."/>
            <person name="Held B."/>
            <person name="Canessa P."/>
            <person name="Larrondo L.F."/>
            <person name="Schmoll M."/>
            <person name="Druzhinina I.S."/>
            <person name="Kubicek C.P."/>
            <person name="Gaskell J.A."/>
            <person name="Kersten P."/>
            <person name="St John F."/>
            <person name="Glasner J."/>
            <person name="Sabat G."/>
            <person name="Splinter BonDurant S."/>
            <person name="Syed K."/>
            <person name="Yadav J."/>
            <person name="Mgbeahuruike A.C."/>
            <person name="Kovalchuk A."/>
            <person name="Asiegbu F.O."/>
            <person name="Lackner G."/>
            <person name="Hoffmeister D."/>
            <person name="Rencoret J."/>
            <person name="Gutierrez A."/>
            <person name="Sun H."/>
            <person name="Lindquist E."/>
            <person name="Barry K."/>
            <person name="Riley R."/>
            <person name="Grigoriev I.V."/>
            <person name="Henrissat B."/>
            <person name="Kues U."/>
            <person name="Berka R.M."/>
            <person name="Martinez A.T."/>
            <person name="Covert S.F."/>
            <person name="Blanchette R.A."/>
            <person name="Cullen D."/>
        </authorList>
    </citation>
    <scope>NUCLEOTIDE SEQUENCE [LARGE SCALE GENOMIC DNA]</scope>
    <source>
        <strain evidence="10 11">11061_1 CR5-6</strain>
    </source>
</reference>
<dbReference type="SMART" id="SM00220">
    <property type="entry name" value="S_TKc"/>
    <property type="match status" value="1"/>
</dbReference>
<evidence type="ECO:0000259" key="9">
    <source>
        <dbReference type="PROSITE" id="PS50011"/>
    </source>
</evidence>
<dbReference type="Proteomes" id="UP000053257">
    <property type="component" value="Unassembled WGS sequence"/>
</dbReference>